<evidence type="ECO:0000256" key="1">
    <source>
        <dbReference type="SAM" id="MobiDB-lite"/>
    </source>
</evidence>
<dbReference type="Proteomes" id="UP001056012">
    <property type="component" value="Chromosome 1"/>
</dbReference>
<gene>
    <name evidence="4" type="ORF">yc1106_01003</name>
</gene>
<organism evidence="4 5">
    <name type="scientific">Curvularia clavata</name>
    <dbReference type="NCBI Taxonomy" id="95742"/>
    <lineage>
        <taxon>Eukaryota</taxon>
        <taxon>Fungi</taxon>
        <taxon>Dikarya</taxon>
        <taxon>Ascomycota</taxon>
        <taxon>Pezizomycotina</taxon>
        <taxon>Dothideomycetes</taxon>
        <taxon>Pleosporomycetidae</taxon>
        <taxon>Pleosporales</taxon>
        <taxon>Pleosporineae</taxon>
        <taxon>Pleosporaceae</taxon>
        <taxon>Curvularia</taxon>
    </lineage>
</organism>
<dbReference type="AlphaFoldDB" id="A0A9Q8Z2L6"/>
<dbReference type="VEuPathDB" id="FungiDB:yc1106_01003"/>
<feature type="region of interest" description="Disordered" evidence="1">
    <location>
        <begin position="243"/>
        <end position="267"/>
    </location>
</feature>
<evidence type="ECO:0000313" key="5">
    <source>
        <dbReference type="Proteomes" id="UP001056012"/>
    </source>
</evidence>
<feature type="compositionally biased region" description="Low complexity" evidence="1">
    <location>
        <begin position="250"/>
        <end position="267"/>
    </location>
</feature>
<dbReference type="Pfam" id="PF23076">
    <property type="entry name" value="PH_FT_C"/>
    <property type="match status" value="1"/>
</dbReference>
<feature type="domain" description="PH" evidence="3">
    <location>
        <begin position="431"/>
        <end position="538"/>
    </location>
</feature>
<evidence type="ECO:0000313" key="4">
    <source>
        <dbReference type="EMBL" id="USP73729.1"/>
    </source>
</evidence>
<dbReference type="Pfam" id="PF23074">
    <property type="entry name" value="PH_FT_N"/>
    <property type="match status" value="1"/>
</dbReference>
<sequence length="542" mass="61981">MDWRLLDYAKEAEETANGLLAFEGEIPQYRKDIRGYIAELYAISHALRELHDTLRSANYGRYASYIVKDLEVCLSSLGYTLDDVQAIFSKSKRSRHTAPGAFPGTPPYAIIWEDALTDFKTQGMSLPQRFETARMYLQGMNDTLKGEENDIELANYKVLLSKLLKKQKPIDSYFSKLSIQGSGKSGARTPKPPSPKATRPKIQSHPTYPVANYPYQHPSPTLPHRAHIAPTWGGIGEVPFVPPPVPEIPQSPTYSSASSQAYSSQSTDSEPVAHWAMKIFDGRHGSTSFQTLGEPTECFGRNEPRVIEMLQDDGFEKVLELPFEATSVWVRMYCRSEDNRARILFLTMDPEGRRMRYQIPITALALRRAGPCLQLCRANRRDGQLDLWARLRFPLYERMVLFYCTAVAMKRQDQTVVAEGLVDFFDPENIVFSGETTDAKYLHAFRIYFDEDSGCVRFEATARRGPMNTIPIWTAFVTQYIGRRDWMKRVSPDTIQFEKLHPYIFCDSYRLPKGPTGKYRLTFTTPEDAKQFRESFYRIGAF</sequence>
<keyword evidence="5" id="KW-1185">Reference proteome</keyword>
<evidence type="ECO:0000259" key="2">
    <source>
        <dbReference type="Pfam" id="PF23074"/>
    </source>
</evidence>
<proteinExistence type="predicted"/>
<feature type="region of interest" description="Disordered" evidence="1">
    <location>
        <begin position="179"/>
        <end position="228"/>
    </location>
</feature>
<evidence type="ECO:0000259" key="3">
    <source>
        <dbReference type="Pfam" id="PF23076"/>
    </source>
</evidence>
<feature type="domain" description="PH" evidence="2">
    <location>
        <begin position="306"/>
        <end position="419"/>
    </location>
</feature>
<accession>A0A9Q8Z2L6</accession>
<dbReference type="EMBL" id="CP089274">
    <property type="protein sequence ID" value="USP73729.1"/>
    <property type="molecule type" value="Genomic_DNA"/>
</dbReference>
<dbReference type="InterPro" id="IPR057081">
    <property type="entry name" value="PH_N"/>
</dbReference>
<dbReference type="OrthoDB" id="5345571at2759"/>
<dbReference type="InterPro" id="IPR057082">
    <property type="entry name" value="PH_C"/>
</dbReference>
<protein>
    <submittedName>
        <fullName evidence="4">Uncharacterized protein</fullName>
    </submittedName>
</protein>
<reference evidence="4" key="1">
    <citation type="submission" date="2021-12" db="EMBL/GenBank/DDBJ databases">
        <title>Curvularia clavata genome.</title>
        <authorList>
            <person name="Cao Y."/>
        </authorList>
    </citation>
    <scope>NUCLEOTIDE SEQUENCE</scope>
    <source>
        <strain evidence="4">Yc1106</strain>
    </source>
</reference>
<name>A0A9Q8Z2L6_CURCL</name>